<sequence length="103" mass="11500">MKLEVKDNCPLNNFEKCKQLECAWFTKVLGSNPNTGSEVEEYACAIAWLPILLIENSQQQRMTGGAVESFRNEMVKSNYSSQEVLKASLGLQPETLKIIGDTT</sequence>
<dbReference type="EMBL" id="OR420750">
    <property type="protein sequence ID" value="WMM95658.1"/>
    <property type="molecule type" value="Genomic_DNA"/>
</dbReference>
<keyword evidence="2" id="KW-1185">Reference proteome</keyword>
<accession>A0AAX3ZWK6</accession>
<gene>
    <name evidence="1" type="ORF">CRP361_gp40</name>
</gene>
<evidence type="ECO:0000313" key="1">
    <source>
        <dbReference type="EMBL" id="WMM95658.1"/>
    </source>
</evidence>
<organism evidence="1 2">
    <name type="scientific">Roseobacter phage CRP-361</name>
    <dbReference type="NCBI Taxonomy" id="3072848"/>
    <lineage>
        <taxon>Viruses</taxon>
        <taxon>Duplodnaviria</taxon>
        <taxon>Heunggongvirae</taxon>
        <taxon>Uroviricota</taxon>
        <taxon>Caudoviricetes</taxon>
        <taxon>Autographivirales</taxon>
        <taxon>Autographivirales incertae sedis</taxon>
        <taxon>Dynamenevirus</taxon>
        <taxon>Dynamenevirus CRP361</taxon>
    </lineage>
</organism>
<dbReference type="Proteomes" id="UP001304635">
    <property type="component" value="Segment"/>
</dbReference>
<name>A0AAX3ZWK6_9CAUD</name>
<proteinExistence type="predicted"/>
<protein>
    <submittedName>
        <fullName evidence="1">Uncharacterized protein</fullName>
    </submittedName>
</protein>
<evidence type="ECO:0000313" key="2">
    <source>
        <dbReference type="Proteomes" id="UP001304635"/>
    </source>
</evidence>
<reference evidence="1 2" key="1">
    <citation type="submission" date="2023-08" db="EMBL/GenBank/DDBJ databases">
        <authorList>
            <person name="Du S."/>
            <person name="Wu Z."/>
            <person name="Wu Y."/>
            <person name="Yang M."/>
            <person name="Shao J."/>
            <person name="Liu H."/>
            <person name="Zhao Y."/>
            <person name="Zhang Z."/>
        </authorList>
    </citation>
    <scope>NUCLEOTIDE SEQUENCE [LARGE SCALE GENOMIC DNA]</scope>
</reference>